<dbReference type="GO" id="GO:0003677">
    <property type="term" value="F:DNA binding"/>
    <property type="evidence" value="ECO:0007669"/>
    <property type="project" value="UniProtKB-UniRule"/>
</dbReference>
<dbReference type="OrthoDB" id="568347at2"/>
<evidence type="ECO:0000256" key="2">
    <source>
        <dbReference type="ARBA" id="ARBA00023125"/>
    </source>
</evidence>
<keyword evidence="2 4" id="KW-0238">DNA-binding</keyword>
<dbReference type="InterPro" id="IPR050090">
    <property type="entry name" value="Tyrosine_recombinase_XerCD"/>
</dbReference>
<comment type="similarity">
    <text evidence="1">Belongs to the 'phage' integrase family.</text>
</comment>
<proteinExistence type="inferred from homology"/>
<dbReference type="GO" id="GO:0006310">
    <property type="term" value="P:DNA recombination"/>
    <property type="evidence" value="ECO:0007669"/>
    <property type="project" value="UniProtKB-KW"/>
</dbReference>
<evidence type="ECO:0000256" key="3">
    <source>
        <dbReference type="ARBA" id="ARBA00023172"/>
    </source>
</evidence>
<dbReference type="Gene3D" id="1.10.443.10">
    <property type="entry name" value="Intergrase catalytic core"/>
    <property type="match status" value="1"/>
</dbReference>
<evidence type="ECO:0000259" key="5">
    <source>
        <dbReference type="PROSITE" id="PS51898"/>
    </source>
</evidence>
<dbReference type="EMBL" id="AP018227">
    <property type="protein sequence ID" value="BAY84354.1"/>
    <property type="molecule type" value="Genomic_DNA"/>
</dbReference>
<dbReference type="Proteomes" id="UP000218418">
    <property type="component" value="Chromosome"/>
</dbReference>
<evidence type="ECO:0000256" key="4">
    <source>
        <dbReference type="PROSITE-ProRule" id="PRU01248"/>
    </source>
</evidence>
<dbReference type="Gene3D" id="1.10.150.130">
    <property type="match status" value="1"/>
</dbReference>
<dbReference type="PROSITE" id="PS51898">
    <property type="entry name" value="TYR_RECOMBINASE"/>
    <property type="match status" value="1"/>
</dbReference>
<dbReference type="GO" id="GO:0015074">
    <property type="term" value="P:DNA integration"/>
    <property type="evidence" value="ECO:0007669"/>
    <property type="project" value="InterPro"/>
</dbReference>
<name>A0A1Z4LYA8_9CYAN</name>
<evidence type="ECO:0000313" key="9">
    <source>
        <dbReference type="EMBL" id="BAY86088.1"/>
    </source>
</evidence>
<evidence type="ECO:0000313" key="8">
    <source>
        <dbReference type="EMBL" id="BAY84476.1"/>
    </source>
</evidence>
<evidence type="ECO:0008006" key="11">
    <source>
        <dbReference type="Google" id="ProtNLM"/>
    </source>
</evidence>
<keyword evidence="10" id="KW-1185">Reference proteome</keyword>
<dbReference type="PANTHER" id="PTHR30349:SF41">
    <property type="entry name" value="INTEGRASE_RECOMBINASE PROTEIN MJ0367-RELATED"/>
    <property type="match status" value="1"/>
</dbReference>
<accession>A0A1Z4LYA8</accession>
<dbReference type="AlphaFoldDB" id="A0A1Z4LYA8"/>
<protein>
    <recommendedName>
        <fullName evidence="11">Integrase family protein</fullName>
    </recommendedName>
</protein>
<reference evidence="9 10" key="1">
    <citation type="submission" date="2017-06" db="EMBL/GenBank/DDBJ databases">
        <title>Genome sequencing of cyanobaciteial culture collection at National Institute for Environmental Studies (NIES).</title>
        <authorList>
            <person name="Hirose Y."/>
            <person name="Shimura Y."/>
            <person name="Fujisawa T."/>
            <person name="Nakamura Y."/>
            <person name="Kawachi M."/>
        </authorList>
    </citation>
    <scope>NUCLEOTIDE SEQUENCE [LARGE SCALE GENOMIC DNA]</scope>
    <source>
        <strain evidence="9 10">NIES-267</strain>
    </source>
</reference>
<evidence type="ECO:0000313" key="10">
    <source>
        <dbReference type="Proteomes" id="UP000218418"/>
    </source>
</evidence>
<sequence>MNNLNQLVEFQVLSQNEEMLILTSLPLFNKDIWHTVNDLDMEVLEHCALYILNFEPLSQDWLKLLAKLYCFQKRKYYTLNTLSGFLTSIKSFSNFLKITNINNSGRIDNQIFNEFDYYLQSKGLLESTITHYYSNLAVFFDTCRLEGWLDVNTYWFKGKRYSIKINNNKIDYIPEEVWNQFQENIYLLPEQVQRMVLIIRTTGLRIGELLNLPLDCLRKRSNQWRLRLKETEKYQIEDELPINIIELVTIISEQQNYINRLFGNSFDKLFCTNTNKRQILKNGQWEFYKPIPKVMSSAQFNMWLNLLAKKVNIRSKDGELWHFKSHQFRKTVATIMTNAGVRDLIIQKYLRHRSSEMQRYYKHLIKQVLGSEYQELIKEKKYVDIAGKLASSHKPKNPVTELLRRRMYQITTQYGECHRPILKKPCQTVNACWRCSHWRVSNDDLTYLKEDLKRVKSELDISQNLGMIRQQQGLEDDLKSLRNCIEGLESIND</sequence>
<dbReference type="InterPro" id="IPR025269">
    <property type="entry name" value="SAM-like_dom"/>
</dbReference>
<dbReference type="EMBL" id="AP018227">
    <property type="protein sequence ID" value="BAY86088.1"/>
    <property type="molecule type" value="Genomic_DNA"/>
</dbReference>
<dbReference type="PANTHER" id="PTHR30349">
    <property type="entry name" value="PHAGE INTEGRASE-RELATED"/>
    <property type="match status" value="1"/>
</dbReference>
<dbReference type="Pfam" id="PF13102">
    <property type="entry name" value="Phage_int_SAM_5"/>
    <property type="match status" value="1"/>
</dbReference>
<dbReference type="EMBL" id="AP018227">
    <property type="protein sequence ID" value="BAY84476.1"/>
    <property type="molecule type" value="Genomic_DNA"/>
</dbReference>
<evidence type="ECO:0000256" key="1">
    <source>
        <dbReference type="ARBA" id="ARBA00008857"/>
    </source>
</evidence>
<feature type="domain" description="Core-binding (CB)" evidence="6">
    <location>
        <begin position="52"/>
        <end position="144"/>
    </location>
</feature>
<feature type="domain" description="Tyr recombinase" evidence="5">
    <location>
        <begin position="168"/>
        <end position="374"/>
    </location>
</feature>
<dbReference type="Pfam" id="PF00589">
    <property type="entry name" value="Phage_integrase"/>
    <property type="match status" value="1"/>
</dbReference>
<keyword evidence="3" id="KW-0233">DNA recombination</keyword>
<gene>
    <name evidence="7" type="ORF">NIES267_38500</name>
    <name evidence="8" type="ORF">NIES267_39720</name>
    <name evidence="9" type="ORF">NIES267_55940</name>
</gene>
<dbReference type="InterPro" id="IPR002104">
    <property type="entry name" value="Integrase_catalytic"/>
</dbReference>
<dbReference type="SUPFAM" id="SSF56349">
    <property type="entry name" value="DNA breaking-rejoining enzymes"/>
    <property type="match status" value="1"/>
</dbReference>
<evidence type="ECO:0000313" key="7">
    <source>
        <dbReference type="EMBL" id="BAY84354.1"/>
    </source>
</evidence>
<dbReference type="InterPro" id="IPR044068">
    <property type="entry name" value="CB"/>
</dbReference>
<dbReference type="InterPro" id="IPR011010">
    <property type="entry name" value="DNA_brk_join_enz"/>
</dbReference>
<dbReference type="InterPro" id="IPR010998">
    <property type="entry name" value="Integrase_recombinase_N"/>
</dbReference>
<dbReference type="PROSITE" id="PS51900">
    <property type="entry name" value="CB"/>
    <property type="match status" value="1"/>
</dbReference>
<organism evidence="9 10">
    <name type="scientific">Calothrix parasitica NIES-267</name>
    <dbReference type="NCBI Taxonomy" id="1973488"/>
    <lineage>
        <taxon>Bacteria</taxon>
        <taxon>Bacillati</taxon>
        <taxon>Cyanobacteriota</taxon>
        <taxon>Cyanophyceae</taxon>
        <taxon>Nostocales</taxon>
        <taxon>Calotrichaceae</taxon>
        <taxon>Calothrix</taxon>
    </lineage>
</organism>
<dbReference type="InterPro" id="IPR013762">
    <property type="entry name" value="Integrase-like_cat_sf"/>
</dbReference>
<evidence type="ECO:0000259" key="6">
    <source>
        <dbReference type="PROSITE" id="PS51900"/>
    </source>
</evidence>